<dbReference type="Pfam" id="PF00588">
    <property type="entry name" value="SpoU_methylase"/>
    <property type="match status" value="1"/>
</dbReference>
<dbReference type="GO" id="GO:0005829">
    <property type="term" value="C:cytosol"/>
    <property type="evidence" value="ECO:0007669"/>
    <property type="project" value="TreeGrafter"/>
</dbReference>
<dbReference type="SMART" id="SM00967">
    <property type="entry name" value="SpoU_sub_bind"/>
    <property type="match status" value="1"/>
</dbReference>
<feature type="domain" description="RNA 2-O ribose methyltransferase substrate binding" evidence="3">
    <location>
        <begin position="7"/>
        <end position="81"/>
    </location>
</feature>
<evidence type="ECO:0000256" key="2">
    <source>
        <dbReference type="ARBA" id="ARBA00022679"/>
    </source>
</evidence>
<gene>
    <name evidence="4" type="ORF">A3F55_00155</name>
</gene>
<accession>A0A1F4XT44</accession>
<dbReference type="Gene3D" id="3.30.1330.30">
    <property type="match status" value="1"/>
</dbReference>
<sequence length="249" mass="26136">MKQSKVYTYGKHALVEALAHAPHSVLKVFAEPKALDKELRATIERAGVAVAPLSQGVSRADLKSGASHQGVVGQISLFNLLRPYQKFIETLSAAPSTSLVLLAGLEDPHNVGAIIRSAAGFGAAGVLMPEHGQAPVTGTVLKVSAGMAFRVPLVAVADLQHTISDLKKHGFKVYGLAGEGVRSIAEEAFEGPAVFVLGNEAEGLPKHIRELCDIVLSISMHPRCESLNVAAAAAATLFAWSTKHPEALS</sequence>
<dbReference type="Proteomes" id="UP000178091">
    <property type="component" value="Unassembled WGS sequence"/>
</dbReference>
<dbReference type="EMBL" id="MEWW01000008">
    <property type="protein sequence ID" value="OGC84882.1"/>
    <property type="molecule type" value="Genomic_DNA"/>
</dbReference>
<reference evidence="4 5" key="1">
    <citation type="journal article" date="2016" name="Nat. Commun.">
        <title>Thousands of microbial genomes shed light on interconnected biogeochemical processes in an aquifer system.</title>
        <authorList>
            <person name="Anantharaman K."/>
            <person name="Brown C.T."/>
            <person name="Hug L.A."/>
            <person name="Sharon I."/>
            <person name="Castelle C.J."/>
            <person name="Probst A.J."/>
            <person name="Thomas B.C."/>
            <person name="Singh A."/>
            <person name="Wilkins M.J."/>
            <person name="Karaoz U."/>
            <person name="Brodie E.L."/>
            <person name="Williams K.H."/>
            <person name="Hubbard S.S."/>
            <person name="Banfield J.F."/>
        </authorList>
    </citation>
    <scope>NUCLEOTIDE SEQUENCE [LARGE SCALE GENOMIC DNA]</scope>
</reference>
<dbReference type="SUPFAM" id="SSF55315">
    <property type="entry name" value="L30e-like"/>
    <property type="match status" value="1"/>
</dbReference>
<dbReference type="NCBIfam" id="TIGR00186">
    <property type="entry name" value="rRNA_methyl_3"/>
    <property type="match status" value="1"/>
</dbReference>
<comment type="caution">
    <text evidence="4">The sequence shown here is derived from an EMBL/GenBank/DDBJ whole genome shotgun (WGS) entry which is preliminary data.</text>
</comment>
<dbReference type="InterPro" id="IPR013123">
    <property type="entry name" value="SpoU_subst-bd"/>
</dbReference>
<dbReference type="InterPro" id="IPR004441">
    <property type="entry name" value="rRNA_MeTrfase_TrmH"/>
</dbReference>
<evidence type="ECO:0000256" key="1">
    <source>
        <dbReference type="ARBA" id="ARBA00022603"/>
    </source>
</evidence>
<dbReference type="GO" id="GO:0006396">
    <property type="term" value="P:RNA processing"/>
    <property type="evidence" value="ECO:0007669"/>
    <property type="project" value="InterPro"/>
</dbReference>
<dbReference type="InterPro" id="IPR001537">
    <property type="entry name" value="SpoU_MeTrfase"/>
</dbReference>
<protein>
    <submittedName>
        <fullName evidence="4">23S rRNA (Guanosine(2251)-2'-O)-methyltransferase RlmB</fullName>
    </submittedName>
</protein>
<dbReference type="PANTHER" id="PTHR46429:SF1">
    <property type="entry name" value="23S RRNA (GUANOSINE-2'-O-)-METHYLTRANSFERASE RLMB"/>
    <property type="match status" value="1"/>
</dbReference>
<dbReference type="InterPro" id="IPR029026">
    <property type="entry name" value="tRNA_m1G_MTases_N"/>
</dbReference>
<organism evidence="4 5">
    <name type="scientific">Candidatus Adlerbacteria bacterium RIFCSPHIGHO2_12_FULL_53_18</name>
    <dbReference type="NCBI Taxonomy" id="1797242"/>
    <lineage>
        <taxon>Bacteria</taxon>
        <taxon>Candidatus Adleribacteriota</taxon>
    </lineage>
</organism>
<dbReference type="AlphaFoldDB" id="A0A1F4XT44"/>
<keyword evidence="2 4" id="KW-0808">Transferase</keyword>
<evidence type="ECO:0000259" key="3">
    <source>
        <dbReference type="SMART" id="SM00967"/>
    </source>
</evidence>
<keyword evidence="1 4" id="KW-0489">Methyltransferase</keyword>
<dbReference type="GO" id="GO:0003723">
    <property type="term" value="F:RNA binding"/>
    <property type="evidence" value="ECO:0007669"/>
    <property type="project" value="InterPro"/>
</dbReference>
<dbReference type="GO" id="GO:0008173">
    <property type="term" value="F:RNA methyltransferase activity"/>
    <property type="evidence" value="ECO:0007669"/>
    <property type="project" value="InterPro"/>
</dbReference>
<proteinExistence type="predicted"/>
<dbReference type="SUPFAM" id="SSF75217">
    <property type="entry name" value="alpha/beta knot"/>
    <property type="match status" value="1"/>
</dbReference>
<dbReference type="PANTHER" id="PTHR46429">
    <property type="entry name" value="23S RRNA (GUANOSINE-2'-O-)-METHYLTRANSFERASE RLMB"/>
    <property type="match status" value="1"/>
</dbReference>
<dbReference type="Gene3D" id="3.40.1280.10">
    <property type="match status" value="1"/>
</dbReference>
<evidence type="ECO:0000313" key="5">
    <source>
        <dbReference type="Proteomes" id="UP000178091"/>
    </source>
</evidence>
<dbReference type="InterPro" id="IPR029064">
    <property type="entry name" value="Ribosomal_eL30-like_sf"/>
</dbReference>
<name>A0A1F4XT44_9BACT</name>
<dbReference type="GO" id="GO:0032259">
    <property type="term" value="P:methylation"/>
    <property type="evidence" value="ECO:0007669"/>
    <property type="project" value="UniProtKB-KW"/>
</dbReference>
<dbReference type="CDD" id="cd18103">
    <property type="entry name" value="SpoU-like_RlmB"/>
    <property type="match status" value="1"/>
</dbReference>
<evidence type="ECO:0000313" key="4">
    <source>
        <dbReference type="EMBL" id="OGC84882.1"/>
    </source>
</evidence>
<dbReference type="Pfam" id="PF08032">
    <property type="entry name" value="SpoU_sub_bind"/>
    <property type="match status" value="1"/>
</dbReference>
<dbReference type="InterPro" id="IPR029028">
    <property type="entry name" value="Alpha/beta_knot_MTases"/>
</dbReference>